<comment type="caution">
    <text evidence="1">The sequence shown here is derived from an EMBL/GenBank/DDBJ whole genome shotgun (WGS) entry which is preliminary data.</text>
</comment>
<dbReference type="AlphaFoldDB" id="A0A927RFE3"/>
<name>A0A927RFE3_9BACL</name>
<evidence type="ECO:0000313" key="2">
    <source>
        <dbReference type="Proteomes" id="UP000658225"/>
    </source>
</evidence>
<gene>
    <name evidence="1" type="ORF">H4683_004329</name>
</gene>
<protein>
    <recommendedName>
        <fullName evidence="3">Transposase</fullName>
    </recommendedName>
</protein>
<proteinExistence type="predicted"/>
<evidence type="ECO:0008006" key="3">
    <source>
        <dbReference type="Google" id="ProtNLM"/>
    </source>
</evidence>
<dbReference type="Proteomes" id="UP000658225">
    <property type="component" value="Unassembled WGS sequence"/>
</dbReference>
<sequence length="233" mass="26884">MINACDSPYDLPLYPLLNPASCHDSVSFVVGWAAFSQRFNLGAVDKMLLDAAHDAEAIYHLLDQQQVEPFIDLNKRTKKNSETAGDIQISPEGVPICPIGKKMKPNGYDCTRNRQKWRCPLACGTKNTCEIPCSTAKYGRTYHTHNKDNLRLFPKTSRETEKWKTIYKRRTSIERSNKREKIEYHLEAGNHRSTMMWTVRLFGIMMCQHMDAWYAHRKEELAFLKSHIFPSAA</sequence>
<dbReference type="RefSeq" id="WP_192600769.1">
    <property type="nucleotide sequence ID" value="NZ_JADBEL010000065.1"/>
</dbReference>
<evidence type="ECO:0000313" key="1">
    <source>
        <dbReference type="EMBL" id="MBE1557190.1"/>
    </source>
</evidence>
<accession>A0A927RFE3</accession>
<organism evidence="1 2">
    <name type="scientific">Sporosarcina limicola</name>
    <dbReference type="NCBI Taxonomy" id="34101"/>
    <lineage>
        <taxon>Bacteria</taxon>
        <taxon>Bacillati</taxon>
        <taxon>Bacillota</taxon>
        <taxon>Bacilli</taxon>
        <taxon>Bacillales</taxon>
        <taxon>Caryophanaceae</taxon>
        <taxon>Sporosarcina</taxon>
    </lineage>
</organism>
<keyword evidence="2" id="KW-1185">Reference proteome</keyword>
<reference evidence="1" key="1">
    <citation type="submission" date="2020-10" db="EMBL/GenBank/DDBJ databases">
        <title>Genomic Encyclopedia of Type Strains, Phase IV (KMG-IV): sequencing the most valuable type-strain genomes for metagenomic binning, comparative biology and taxonomic classification.</title>
        <authorList>
            <person name="Goeker M."/>
        </authorList>
    </citation>
    <scope>NUCLEOTIDE SEQUENCE</scope>
    <source>
        <strain evidence="1">DSM 13886</strain>
    </source>
</reference>
<dbReference type="EMBL" id="JADBEL010000065">
    <property type="protein sequence ID" value="MBE1557190.1"/>
    <property type="molecule type" value="Genomic_DNA"/>
</dbReference>